<comment type="subcellular location">
    <subcellularLocation>
        <location evidence="1">Nucleus</location>
    </subcellularLocation>
</comment>
<dbReference type="Proteomes" id="UP001388673">
    <property type="component" value="Unassembled WGS sequence"/>
</dbReference>
<evidence type="ECO:0000256" key="6">
    <source>
        <dbReference type="ARBA" id="ARBA00023242"/>
    </source>
</evidence>
<evidence type="ECO:0000256" key="8">
    <source>
        <dbReference type="SAM" id="Coils"/>
    </source>
</evidence>
<evidence type="ECO:0000313" key="10">
    <source>
        <dbReference type="EMBL" id="KAK8847559.1"/>
    </source>
</evidence>
<feature type="region of interest" description="Disordered" evidence="9">
    <location>
        <begin position="1"/>
        <end position="59"/>
    </location>
</feature>
<dbReference type="EMBL" id="JBCAWK010000010">
    <property type="protein sequence ID" value="KAK8847559.1"/>
    <property type="molecule type" value="Genomic_DNA"/>
</dbReference>
<comment type="similarity">
    <text evidence="2">Belongs to the MAD1 family.</text>
</comment>
<feature type="coiled-coil region" evidence="8">
    <location>
        <begin position="536"/>
        <end position="563"/>
    </location>
</feature>
<evidence type="ECO:0000256" key="5">
    <source>
        <dbReference type="ARBA" id="ARBA00022776"/>
    </source>
</evidence>
<feature type="coiled-coil region" evidence="8">
    <location>
        <begin position="339"/>
        <end position="398"/>
    </location>
</feature>
<gene>
    <name evidence="10" type="ORF">IAR55_005418</name>
</gene>
<name>A0AAW0YWB5_9TREE</name>
<organism evidence="10 11">
    <name type="scientific">Kwoniella newhampshirensis</name>
    <dbReference type="NCBI Taxonomy" id="1651941"/>
    <lineage>
        <taxon>Eukaryota</taxon>
        <taxon>Fungi</taxon>
        <taxon>Dikarya</taxon>
        <taxon>Basidiomycota</taxon>
        <taxon>Agaricomycotina</taxon>
        <taxon>Tremellomycetes</taxon>
        <taxon>Tremellales</taxon>
        <taxon>Cryptococcaceae</taxon>
        <taxon>Kwoniella</taxon>
    </lineage>
</organism>
<dbReference type="GO" id="GO:0000776">
    <property type="term" value="C:kinetochore"/>
    <property type="evidence" value="ECO:0007669"/>
    <property type="project" value="TreeGrafter"/>
</dbReference>
<reference evidence="10 11" key="1">
    <citation type="journal article" date="2024" name="bioRxiv">
        <title>Comparative genomics of Cryptococcus and Kwoniella reveals pathogenesis evolution and contrasting karyotype dynamics via intercentromeric recombination or chromosome fusion.</title>
        <authorList>
            <person name="Coelho M.A."/>
            <person name="David-Palma M."/>
            <person name="Shea T."/>
            <person name="Bowers K."/>
            <person name="McGinley-Smith S."/>
            <person name="Mohammad A.W."/>
            <person name="Gnirke A."/>
            <person name="Yurkov A.M."/>
            <person name="Nowrousian M."/>
            <person name="Sun S."/>
            <person name="Cuomo C.A."/>
            <person name="Heitman J."/>
        </authorList>
    </citation>
    <scope>NUCLEOTIDE SEQUENCE [LARGE SCALE GENOMIC DNA]</scope>
    <source>
        <strain evidence="10 11">CBS 13917</strain>
    </source>
</reference>
<dbReference type="GO" id="GO:0007094">
    <property type="term" value="P:mitotic spindle assembly checkpoint signaling"/>
    <property type="evidence" value="ECO:0007669"/>
    <property type="project" value="InterPro"/>
</dbReference>
<dbReference type="PANTHER" id="PTHR23168">
    <property type="entry name" value="MITOTIC SPINDLE ASSEMBLY CHECKPOINT PROTEIN MAD1 MITOTIC ARREST DEFICIENT-LIKE PROTEIN 1"/>
    <property type="match status" value="1"/>
</dbReference>
<keyword evidence="8" id="KW-0175">Coiled coil</keyword>
<feature type="compositionally biased region" description="Low complexity" evidence="9">
    <location>
        <begin position="1"/>
        <end position="28"/>
    </location>
</feature>
<dbReference type="Pfam" id="PF05557">
    <property type="entry name" value="MAD"/>
    <property type="match status" value="1"/>
</dbReference>
<dbReference type="Gene3D" id="3.30.457.60">
    <property type="match status" value="1"/>
</dbReference>
<keyword evidence="11" id="KW-1185">Reference proteome</keyword>
<dbReference type="GO" id="GO:0051315">
    <property type="term" value="P:attachment of mitotic spindle microtubules to kinetochore"/>
    <property type="evidence" value="ECO:0007669"/>
    <property type="project" value="TreeGrafter"/>
</dbReference>
<evidence type="ECO:0000256" key="2">
    <source>
        <dbReference type="ARBA" id="ARBA00008029"/>
    </source>
</evidence>
<keyword evidence="6" id="KW-0539">Nucleus</keyword>
<protein>
    <recommendedName>
        <fullName evidence="3">Spindle assembly checkpoint component MAD1</fullName>
    </recommendedName>
</protein>
<sequence>MIPRPSASSSIPRSNVFSSTSASASSSSKVTGNIAADGARLPLRSSTTLGKRGAMDAGLDDPMTARKEVTTLRSRMTTLERHNHSLQVRESELASQVEAQRVEIERLKAERRILHEGEIHERSLGEEREKGFYDERTRLSEEVSSLRQRNSALADSLEHLKSEHNILSGRHSTLTQNTNNEISLLSSRVQELEKERDELKNWERRAKGLSIELEEERRRAIEKRERKQAESEDRRVDETLQREMKRQSTSLATFWRENENLKSELNELRQKKKEVVAVERAAKEVERSLKDEIRILQDQLERARRDMDSLTQTFPSPSSPSTTSDETLRARLAALSTLHNEATQELVSREATIRDLRERLSTLADSSRASVSELTKRTEEAERELRWAKEGRASAERREEIARAEAERVRSVGGVSIPGGVGLGDQGAKVQELESLVDFYKSELDKIARDSREIEEKIAKGMGLVKSSDLETAHQQMSQLEHNIASLESTISELTSANTRLDAEVNDLMRRVASGEYNPATGRCLELRSNPANKIMAVRKQELDDLKAENDELLERMRELDELVSAGGAGNEGQGETGGKSLVPRISFDRLKKEKEEMEQAHAKRLLRLKEIFGNKSKEFLEAVYSLLGWRIKFDESGSDIRLTSMYAPKGKSGLTLKFASQEGHFGTMQMTGMMARGLEESRHFWISERQSVPGFLAQVTTEMFEKTTIGRAAGYVGFE</sequence>
<dbReference type="RefSeq" id="XP_066801077.1">
    <property type="nucleotide sequence ID" value="XM_066948509.1"/>
</dbReference>
<evidence type="ECO:0000256" key="3">
    <source>
        <dbReference type="ARBA" id="ARBA00022019"/>
    </source>
</evidence>
<evidence type="ECO:0000256" key="7">
    <source>
        <dbReference type="ARBA" id="ARBA00023306"/>
    </source>
</evidence>
<dbReference type="KEGG" id="kne:92182676"/>
<evidence type="ECO:0000256" key="9">
    <source>
        <dbReference type="SAM" id="MobiDB-lite"/>
    </source>
</evidence>
<comment type="caution">
    <text evidence="10">The sequence shown here is derived from an EMBL/GenBank/DDBJ whole genome shotgun (WGS) entry which is preliminary data.</text>
</comment>
<dbReference type="GO" id="GO:0005635">
    <property type="term" value="C:nuclear envelope"/>
    <property type="evidence" value="ECO:0007669"/>
    <property type="project" value="TreeGrafter"/>
</dbReference>
<feature type="coiled-coil region" evidence="8">
    <location>
        <begin position="430"/>
        <end position="511"/>
    </location>
</feature>
<evidence type="ECO:0000313" key="11">
    <source>
        <dbReference type="Proteomes" id="UP001388673"/>
    </source>
</evidence>
<feature type="region of interest" description="Disordered" evidence="9">
    <location>
        <begin position="222"/>
        <end position="244"/>
    </location>
</feature>
<dbReference type="PANTHER" id="PTHR23168:SF0">
    <property type="entry name" value="MITOTIC SPINDLE ASSEMBLY CHECKPOINT PROTEIN MAD1"/>
    <property type="match status" value="1"/>
</dbReference>
<keyword evidence="7" id="KW-0131">Cell cycle</keyword>
<evidence type="ECO:0000256" key="1">
    <source>
        <dbReference type="ARBA" id="ARBA00004123"/>
    </source>
</evidence>
<dbReference type="AlphaFoldDB" id="A0AAW0YWB5"/>
<dbReference type="GeneID" id="92182676"/>
<dbReference type="GO" id="GO:0072686">
    <property type="term" value="C:mitotic spindle"/>
    <property type="evidence" value="ECO:0007669"/>
    <property type="project" value="TreeGrafter"/>
</dbReference>
<dbReference type="Gene3D" id="6.10.250.90">
    <property type="match status" value="1"/>
</dbReference>
<proteinExistence type="inferred from homology"/>
<keyword evidence="5" id="KW-0498">Mitosis</keyword>
<dbReference type="InterPro" id="IPR008672">
    <property type="entry name" value="Mad1"/>
</dbReference>
<keyword evidence="4" id="KW-0132">Cell division</keyword>
<dbReference type="SUPFAM" id="SSF75704">
    <property type="entry name" value="Mitotic arrest deficient-like 1, Mad1"/>
    <property type="match status" value="1"/>
</dbReference>
<dbReference type="GO" id="GO:0051301">
    <property type="term" value="P:cell division"/>
    <property type="evidence" value="ECO:0007669"/>
    <property type="project" value="UniProtKB-KW"/>
</dbReference>
<accession>A0AAW0YWB5</accession>
<evidence type="ECO:0000256" key="4">
    <source>
        <dbReference type="ARBA" id="ARBA00022618"/>
    </source>
</evidence>